<dbReference type="OrthoDB" id="6424210at2759"/>
<dbReference type="InterPro" id="IPR036508">
    <property type="entry name" value="Chitin-bd_dom_sf"/>
</dbReference>
<gene>
    <name evidence="2" type="ORF">AVEN_96782_1</name>
</gene>
<comment type="caution">
    <text evidence="2">The sequence shown here is derived from an EMBL/GenBank/DDBJ whole genome shotgun (WGS) entry which is preliminary data.</text>
</comment>
<dbReference type="SUPFAM" id="SSF57625">
    <property type="entry name" value="Invertebrate chitin-binding proteins"/>
    <property type="match status" value="1"/>
</dbReference>
<protein>
    <recommendedName>
        <fullName evidence="1">Chitin-binding type-2 domain-containing protein</fullName>
    </recommendedName>
</protein>
<reference evidence="2 3" key="1">
    <citation type="journal article" date="2019" name="Sci. Rep.">
        <title>Orb-weaving spider Araneus ventricosus genome elucidates the spidroin gene catalogue.</title>
        <authorList>
            <person name="Kono N."/>
            <person name="Nakamura H."/>
            <person name="Ohtoshi R."/>
            <person name="Moran D.A.P."/>
            <person name="Shinohara A."/>
            <person name="Yoshida Y."/>
            <person name="Fujiwara M."/>
            <person name="Mori M."/>
            <person name="Tomita M."/>
            <person name="Arakawa K."/>
        </authorList>
    </citation>
    <scope>NUCLEOTIDE SEQUENCE [LARGE SCALE GENOMIC DNA]</scope>
</reference>
<dbReference type="Gene3D" id="2.170.140.10">
    <property type="entry name" value="Chitin binding domain"/>
    <property type="match status" value="1"/>
</dbReference>
<feature type="domain" description="Chitin-binding type-2" evidence="1">
    <location>
        <begin position="7"/>
        <end position="65"/>
    </location>
</feature>
<dbReference type="InterPro" id="IPR002557">
    <property type="entry name" value="Chitin-bd_dom"/>
</dbReference>
<dbReference type="AlphaFoldDB" id="A0A4Y2ILH9"/>
<sequence>MPTAAYGFVCPPSDSYTFHGDVSTGCQVYFMCYKGQKTSLRCKNGFAFDDSTSRCSDASEFACGNEQLIRNKRSDVMVHSISKVKAKENALELFKTITTEVKDTLKEVVPSVYDSLEENYVPILKSIKDDILPIVKHNILPKAQKAYAYTKNLEDRIFKKLCQSWELSNSTHINLVSFSDIASDVSHDLKPVIQLGRYFSSRMTTTRVKRSPMMARSLFDSVASFVQPVIKVIFKSMATAVGGDDPFMKDYALPMLFEILDDWQSTLQIREIVWRAKKIFSPVAKQIFSGRQNRDASGVTYMVATPDLTKAIFRFYTEVEPIGRDIVKKHLQMILLRTGQNLPVITDALERLSVYAKKEAKELKHDLLLFFTKYSEFFMTNNASVRNVHTFVEMSNEWMPIKRNVMKVFTAYLSHSPNSLLNLLFNRNSALHRL</sequence>
<name>A0A4Y2ILH9_ARAVE</name>
<dbReference type="PROSITE" id="PS50940">
    <property type="entry name" value="CHIT_BIND_II"/>
    <property type="match status" value="1"/>
</dbReference>
<accession>A0A4Y2ILH9</accession>
<dbReference type="Pfam" id="PF01607">
    <property type="entry name" value="CBM_14"/>
    <property type="match status" value="1"/>
</dbReference>
<dbReference type="Proteomes" id="UP000499080">
    <property type="component" value="Unassembled WGS sequence"/>
</dbReference>
<keyword evidence="3" id="KW-1185">Reference proteome</keyword>
<evidence type="ECO:0000313" key="3">
    <source>
        <dbReference type="Proteomes" id="UP000499080"/>
    </source>
</evidence>
<dbReference type="SMART" id="SM00494">
    <property type="entry name" value="ChtBD2"/>
    <property type="match status" value="1"/>
</dbReference>
<dbReference type="GO" id="GO:0008061">
    <property type="term" value="F:chitin binding"/>
    <property type="evidence" value="ECO:0007669"/>
    <property type="project" value="InterPro"/>
</dbReference>
<evidence type="ECO:0000259" key="1">
    <source>
        <dbReference type="PROSITE" id="PS50940"/>
    </source>
</evidence>
<dbReference type="GO" id="GO:0005576">
    <property type="term" value="C:extracellular region"/>
    <property type="evidence" value="ECO:0007669"/>
    <property type="project" value="InterPro"/>
</dbReference>
<dbReference type="EMBL" id="BGPR01002752">
    <property type="protein sequence ID" value="GBM78450.1"/>
    <property type="molecule type" value="Genomic_DNA"/>
</dbReference>
<organism evidence="2 3">
    <name type="scientific">Araneus ventricosus</name>
    <name type="common">Orbweaver spider</name>
    <name type="synonym">Epeira ventricosa</name>
    <dbReference type="NCBI Taxonomy" id="182803"/>
    <lineage>
        <taxon>Eukaryota</taxon>
        <taxon>Metazoa</taxon>
        <taxon>Ecdysozoa</taxon>
        <taxon>Arthropoda</taxon>
        <taxon>Chelicerata</taxon>
        <taxon>Arachnida</taxon>
        <taxon>Araneae</taxon>
        <taxon>Araneomorphae</taxon>
        <taxon>Entelegynae</taxon>
        <taxon>Araneoidea</taxon>
        <taxon>Araneidae</taxon>
        <taxon>Araneus</taxon>
    </lineage>
</organism>
<proteinExistence type="predicted"/>
<evidence type="ECO:0000313" key="2">
    <source>
        <dbReference type="EMBL" id="GBM78450.1"/>
    </source>
</evidence>